<dbReference type="PANTHER" id="PTHR10361">
    <property type="entry name" value="SODIUM-BILE ACID COTRANSPORTER"/>
    <property type="match status" value="1"/>
</dbReference>
<evidence type="ECO:0000256" key="2">
    <source>
        <dbReference type="ARBA" id="ARBA00022692"/>
    </source>
</evidence>
<sequence>MFKRRTSRDETDALKTVGNGFLDYEKIIFFETPCRFRFLAPMNATVDLILPASLAFIMFALGVGLKISDFVRVVAQPKAVLVGLLCQIVLLPVVALVIVLSWPLEPEIAIGIIVVSAAPGGPTSNLFTRLARGDVALSVTLTAVSSLLCVLTVPPLVFLASEMILSEATEGNLELGPLAIRLFLMVTLPVLAGMAVRMVSNTFALRAQRILLVVSALAFALVLALAIYQTWELLPDYMQVSGLVTAVFLLAMMAISFAVATAACLNRKQQITITIESGLQNATLAIATAAVLFGTGREMIPAITYGLIAYVPIFAIVMFSRNRPTGSN</sequence>
<dbReference type="AlphaFoldDB" id="A0A239DFX3"/>
<feature type="transmembrane region" description="Helical" evidence="5">
    <location>
        <begin position="135"/>
        <end position="158"/>
    </location>
</feature>
<dbReference type="Proteomes" id="UP000198426">
    <property type="component" value="Unassembled WGS sequence"/>
</dbReference>
<comment type="subcellular location">
    <subcellularLocation>
        <location evidence="1">Membrane</location>
        <topology evidence="1">Multi-pass membrane protein</topology>
    </subcellularLocation>
</comment>
<keyword evidence="4 5" id="KW-0472">Membrane</keyword>
<feature type="transmembrane region" description="Helical" evidence="5">
    <location>
        <begin position="243"/>
        <end position="266"/>
    </location>
</feature>
<reference evidence="6 7" key="1">
    <citation type="submission" date="2017-06" db="EMBL/GenBank/DDBJ databases">
        <authorList>
            <person name="Kim H.J."/>
            <person name="Triplett B.A."/>
        </authorList>
    </citation>
    <scope>NUCLEOTIDE SEQUENCE [LARGE SCALE GENOMIC DNA]</scope>
    <source>
        <strain evidence="6 7">DSM 29339</strain>
    </source>
</reference>
<organism evidence="6 7">
    <name type="scientific">Tropicimonas sediminicola</name>
    <dbReference type="NCBI Taxonomy" id="1031541"/>
    <lineage>
        <taxon>Bacteria</taxon>
        <taxon>Pseudomonadati</taxon>
        <taxon>Pseudomonadota</taxon>
        <taxon>Alphaproteobacteria</taxon>
        <taxon>Rhodobacterales</taxon>
        <taxon>Roseobacteraceae</taxon>
        <taxon>Tropicimonas</taxon>
    </lineage>
</organism>
<evidence type="ECO:0000313" key="7">
    <source>
        <dbReference type="Proteomes" id="UP000198426"/>
    </source>
</evidence>
<keyword evidence="3 5" id="KW-1133">Transmembrane helix</keyword>
<keyword evidence="2 5" id="KW-0812">Transmembrane</keyword>
<feature type="transmembrane region" description="Helical" evidence="5">
    <location>
        <begin position="79"/>
        <end position="102"/>
    </location>
</feature>
<evidence type="ECO:0000256" key="5">
    <source>
        <dbReference type="SAM" id="Phobius"/>
    </source>
</evidence>
<proteinExistence type="predicted"/>
<accession>A0A239DFX3</accession>
<feature type="transmembrane region" description="Helical" evidence="5">
    <location>
        <begin position="178"/>
        <end position="198"/>
    </location>
</feature>
<feature type="transmembrane region" description="Helical" evidence="5">
    <location>
        <begin position="48"/>
        <end position="67"/>
    </location>
</feature>
<dbReference type="EMBL" id="FZOY01000001">
    <property type="protein sequence ID" value="SNS30922.1"/>
    <property type="molecule type" value="Genomic_DNA"/>
</dbReference>
<feature type="transmembrane region" description="Helical" evidence="5">
    <location>
        <begin position="210"/>
        <end position="231"/>
    </location>
</feature>
<protein>
    <submittedName>
        <fullName evidence="6">Bile acid:Na+ symporter, BASS family</fullName>
    </submittedName>
</protein>
<gene>
    <name evidence="6" type="ORF">SAMN05421757_101793</name>
</gene>
<evidence type="ECO:0000256" key="4">
    <source>
        <dbReference type="ARBA" id="ARBA00023136"/>
    </source>
</evidence>
<feature type="transmembrane region" description="Helical" evidence="5">
    <location>
        <begin position="108"/>
        <end position="128"/>
    </location>
</feature>
<dbReference type="GO" id="GO:0016020">
    <property type="term" value="C:membrane"/>
    <property type="evidence" value="ECO:0007669"/>
    <property type="project" value="UniProtKB-SubCell"/>
</dbReference>
<dbReference type="InterPro" id="IPR002657">
    <property type="entry name" value="BilAc:Na_symport/Acr3"/>
</dbReference>
<keyword evidence="7" id="KW-1185">Reference proteome</keyword>
<evidence type="ECO:0000313" key="6">
    <source>
        <dbReference type="EMBL" id="SNS30922.1"/>
    </source>
</evidence>
<dbReference type="RefSeq" id="WP_089231429.1">
    <property type="nucleotide sequence ID" value="NZ_FZOY01000001.1"/>
</dbReference>
<dbReference type="OrthoDB" id="9806785at2"/>
<feature type="transmembrane region" description="Helical" evidence="5">
    <location>
        <begin position="302"/>
        <end position="320"/>
    </location>
</feature>
<dbReference type="Pfam" id="PF01758">
    <property type="entry name" value="SBF"/>
    <property type="match status" value="1"/>
</dbReference>
<dbReference type="InterPro" id="IPR038770">
    <property type="entry name" value="Na+/solute_symporter_sf"/>
</dbReference>
<evidence type="ECO:0000256" key="3">
    <source>
        <dbReference type="ARBA" id="ARBA00022989"/>
    </source>
</evidence>
<dbReference type="InterPro" id="IPR004710">
    <property type="entry name" value="Bilac:Na_transpt"/>
</dbReference>
<dbReference type="Gene3D" id="1.20.1530.20">
    <property type="match status" value="1"/>
</dbReference>
<feature type="transmembrane region" description="Helical" evidence="5">
    <location>
        <begin position="278"/>
        <end position="296"/>
    </location>
</feature>
<dbReference type="PANTHER" id="PTHR10361:SF24">
    <property type="entry name" value="P3 PROTEIN"/>
    <property type="match status" value="1"/>
</dbReference>
<name>A0A239DFX3_9RHOB</name>
<evidence type="ECO:0000256" key="1">
    <source>
        <dbReference type="ARBA" id="ARBA00004141"/>
    </source>
</evidence>